<dbReference type="RefSeq" id="WP_131915402.1">
    <property type="nucleotide sequence ID" value="NZ_SMLG01000002.1"/>
</dbReference>
<accession>A0A4V6PGE8</accession>
<keyword evidence="3" id="KW-1185">Reference proteome</keyword>
<dbReference type="Proteomes" id="UP000294814">
    <property type="component" value="Unassembled WGS sequence"/>
</dbReference>
<dbReference type="InterPro" id="IPR004360">
    <property type="entry name" value="Glyas_Fos-R_dOase_dom"/>
</dbReference>
<dbReference type="InterPro" id="IPR029068">
    <property type="entry name" value="Glyas_Bleomycin-R_OHBP_Dase"/>
</dbReference>
<dbReference type="EMBL" id="SMLG01000002">
    <property type="protein sequence ID" value="TDE46053.1"/>
    <property type="molecule type" value="Genomic_DNA"/>
</dbReference>
<dbReference type="PANTHER" id="PTHR36503">
    <property type="entry name" value="BLR2520 PROTEIN"/>
    <property type="match status" value="1"/>
</dbReference>
<gene>
    <name evidence="2" type="ORF">E0I26_05045</name>
</gene>
<evidence type="ECO:0000313" key="3">
    <source>
        <dbReference type="Proteomes" id="UP000294814"/>
    </source>
</evidence>
<reference evidence="2 3" key="1">
    <citation type="submission" date="2019-03" db="EMBL/GenBank/DDBJ databases">
        <title>Novel species of Flavobacterium.</title>
        <authorList>
            <person name="Liu Q."/>
            <person name="Xin Y.-H."/>
        </authorList>
    </citation>
    <scope>NUCLEOTIDE SEQUENCE [LARGE SCALE GENOMIC DNA]</scope>
    <source>
        <strain evidence="2 3">LB3P52</strain>
    </source>
</reference>
<proteinExistence type="predicted"/>
<dbReference type="SUPFAM" id="SSF54593">
    <property type="entry name" value="Glyoxalase/Bleomycin resistance protein/Dihydroxybiphenyl dioxygenase"/>
    <property type="match status" value="1"/>
</dbReference>
<dbReference type="OrthoDB" id="669651at2"/>
<dbReference type="PROSITE" id="PS51819">
    <property type="entry name" value="VOC"/>
    <property type="match status" value="1"/>
</dbReference>
<dbReference type="InterPro" id="IPR037523">
    <property type="entry name" value="VOC_core"/>
</dbReference>
<evidence type="ECO:0000259" key="1">
    <source>
        <dbReference type="PROSITE" id="PS51819"/>
    </source>
</evidence>
<dbReference type="PANTHER" id="PTHR36503:SF2">
    <property type="entry name" value="BLR2408 PROTEIN"/>
    <property type="match status" value="1"/>
</dbReference>
<name>A0A4V6PGE8_9FLAO</name>
<dbReference type="Pfam" id="PF00903">
    <property type="entry name" value="Glyoxalase"/>
    <property type="match status" value="1"/>
</dbReference>
<protein>
    <submittedName>
        <fullName evidence="2">Glyoxalase</fullName>
    </submittedName>
</protein>
<dbReference type="AlphaFoldDB" id="A0A4V6PGE8"/>
<sequence>MDAKMIWANLVSTDLDKTAKFYTDLGFKANGNCTDESASFFFGKDNFVINFFTKQRLENKVNGNLTNPKNGNEIIFSLSAESKEEVDKWFEKIKALGGMIFCEPQNYEKGYTFGFADPDGHKFNVLYWPGMQL</sequence>
<dbReference type="Gene3D" id="3.10.180.10">
    <property type="entry name" value="2,3-Dihydroxybiphenyl 1,2-Dioxygenase, domain 1"/>
    <property type="match status" value="1"/>
</dbReference>
<feature type="domain" description="VOC" evidence="1">
    <location>
        <begin position="4"/>
        <end position="128"/>
    </location>
</feature>
<comment type="caution">
    <text evidence="2">The sequence shown here is derived from an EMBL/GenBank/DDBJ whole genome shotgun (WGS) entry which is preliminary data.</text>
</comment>
<organism evidence="2 3">
    <name type="scientific">Flavobacterium rhamnosiphilum</name>
    <dbReference type="NCBI Taxonomy" id="2541724"/>
    <lineage>
        <taxon>Bacteria</taxon>
        <taxon>Pseudomonadati</taxon>
        <taxon>Bacteroidota</taxon>
        <taxon>Flavobacteriia</taxon>
        <taxon>Flavobacteriales</taxon>
        <taxon>Flavobacteriaceae</taxon>
        <taxon>Flavobacterium</taxon>
    </lineage>
</organism>
<evidence type="ECO:0000313" key="2">
    <source>
        <dbReference type="EMBL" id="TDE46053.1"/>
    </source>
</evidence>